<evidence type="ECO:0000256" key="2">
    <source>
        <dbReference type="HAMAP-Rule" id="MF_00994"/>
    </source>
</evidence>
<reference evidence="5" key="1">
    <citation type="submission" date="2017-08" db="EMBL/GenBank/DDBJ databases">
        <title>Direct submision.</title>
        <authorList>
            <person name="Kim S.-J."/>
            <person name="Rhee S.-K."/>
        </authorList>
    </citation>
    <scope>NUCLEOTIDE SEQUENCE [LARGE SCALE GENOMIC DNA]</scope>
    <source>
        <strain evidence="5">GI5</strain>
    </source>
</reference>
<dbReference type="SUPFAM" id="SSF81901">
    <property type="entry name" value="HCP-like"/>
    <property type="match status" value="1"/>
</dbReference>
<accession>A0A2K9LH14</accession>
<dbReference type="InterPro" id="IPR011990">
    <property type="entry name" value="TPR-like_helical_dom_sf"/>
</dbReference>
<evidence type="ECO:0000313" key="4">
    <source>
        <dbReference type="EMBL" id="AUM11540.1"/>
    </source>
</evidence>
<feature type="domain" description="LapB rubredoxin metal binding" evidence="3">
    <location>
        <begin position="356"/>
        <end position="383"/>
    </location>
</feature>
<keyword evidence="5" id="KW-1185">Reference proteome</keyword>
<keyword evidence="2" id="KW-0997">Cell inner membrane</keyword>
<keyword evidence="2" id="KW-0677">Repeat</keyword>
<dbReference type="InterPro" id="IPR041166">
    <property type="entry name" value="Rubredoxin_2"/>
</dbReference>
<dbReference type="GO" id="GO:0005506">
    <property type="term" value="F:iron ion binding"/>
    <property type="evidence" value="ECO:0007669"/>
    <property type="project" value="UniProtKB-UniRule"/>
</dbReference>
<keyword evidence="2" id="KW-1133">Transmembrane helix</keyword>
<protein>
    <recommendedName>
        <fullName evidence="2">Lipopolysaccharide assembly protein B</fullName>
    </recommendedName>
</protein>
<dbReference type="OrthoDB" id="507476at2"/>
<proteinExistence type="inferred from homology"/>
<keyword evidence="2" id="KW-0802">TPR repeat</keyword>
<keyword evidence="2" id="KW-1003">Cell membrane</keyword>
<evidence type="ECO:0000256" key="1">
    <source>
        <dbReference type="ARBA" id="ARBA00022723"/>
    </source>
</evidence>
<dbReference type="Pfam" id="PF13176">
    <property type="entry name" value="TPR_7"/>
    <property type="match status" value="1"/>
</dbReference>
<evidence type="ECO:0000259" key="3">
    <source>
        <dbReference type="Pfam" id="PF18073"/>
    </source>
</evidence>
<feature type="topological domain" description="Cytoplasmic" evidence="2">
    <location>
        <begin position="22"/>
        <end position="390"/>
    </location>
</feature>
<evidence type="ECO:0000313" key="5">
    <source>
        <dbReference type="Proteomes" id="UP000235116"/>
    </source>
</evidence>
<feature type="binding site" evidence="2">
    <location>
        <position position="358"/>
    </location>
    <ligand>
        <name>Fe cation</name>
        <dbReference type="ChEBI" id="CHEBI:24875"/>
    </ligand>
</feature>
<keyword evidence="1 2" id="KW-0479">Metal-binding</keyword>
<comment type="similarity">
    <text evidence="2">Belongs to the LapB family.</text>
</comment>
<name>A0A2K9LH14_9GAMM</name>
<dbReference type="GO" id="GO:0009898">
    <property type="term" value="C:cytoplasmic side of plasma membrane"/>
    <property type="evidence" value="ECO:0007669"/>
    <property type="project" value="UniProtKB-UniRule"/>
</dbReference>
<dbReference type="InterPro" id="IPR030865">
    <property type="entry name" value="LapB"/>
</dbReference>
<feature type="binding site" evidence="2">
    <location>
        <position position="375"/>
    </location>
    <ligand>
        <name>Fe cation</name>
        <dbReference type="ChEBI" id="CHEBI:24875"/>
    </ligand>
</feature>
<comment type="function">
    <text evidence="2">Modulates cellular lipopolysaccharide (LPS) levels by regulating LpxC, which is involved in lipid A biosynthesis. May act by modulating the proteolytic activity of FtsH towards LpxC. May also coordinate assembly of proteins involved in LPS synthesis at the plasma membrane.</text>
</comment>
<dbReference type="InterPro" id="IPR019734">
    <property type="entry name" value="TPR_rpt"/>
</dbReference>
<dbReference type="EMBL" id="CP022684">
    <property type="protein sequence ID" value="AUM11540.1"/>
    <property type="molecule type" value="Genomic_DNA"/>
</dbReference>
<dbReference type="Pfam" id="PF18073">
    <property type="entry name" value="Zn_ribbon_LapB"/>
    <property type="match status" value="1"/>
</dbReference>
<dbReference type="Gene3D" id="1.25.40.10">
    <property type="entry name" value="Tetratricopeptide repeat domain"/>
    <property type="match status" value="1"/>
</dbReference>
<dbReference type="HAMAP" id="MF_00994">
    <property type="entry name" value="LPS_assembly_LapB"/>
    <property type="match status" value="1"/>
</dbReference>
<gene>
    <name evidence="2" type="primary">lapB</name>
    <name evidence="4" type="ORF">Kalk_03515</name>
</gene>
<dbReference type="AlphaFoldDB" id="A0A2K9LH14"/>
<dbReference type="GO" id="GO:0008653">
    <property type="term" value="P:lipopolysaccharide metabolic process"/>
    <property type="evidence" value="ECO:0007669"/>
    <property type="project" value="InterPro"/>
</dbReference>
<dbReference type="CDD" id="cd00350">
    <property type="entry name" value="rubredoxin_like"/>
    <property type="match status" value="1"/>
</dbReference>
<dbReference type="RefSeq" id="WP_101892880.1">
    <property type="nucleotide sequence ID" value="NZ_CP022684.1"/>
</dbReference>
<keyword evidence="2" id="KW-0472">Membrane</keyword>
<dbReference type="GO" id="GO:0046890">
    <property type="term" value="P:regulation of lipid biosynthetic process"/>
    <property type="evidence" value="ECO:0007669"/>
    <property type="project" value="UniProtKB-UniRule"/>
</dbReference>
<dbReference type="NCBIfam" id="NF008757">
    <property type="entry name" value="PRK11788.1-5"/>
    <property type="match status" value="1"/>
</dbReference>
<comment type="subcellular location">
    <subcellularLocation>
        <location evidence="2">Cell inner membrane</location>
        <topology evidence="2">Single-pass membrane protein</topology>
        <orientation evidence="2">Cytoplasmic side</orientation>
    </subcellularLocation>
</comment>
<dbReference type="KEGG" id="kak:Kalk_03515"/>
<sequence>MVDLFVGVLLFVAIVIGWLLGKTERKKRAPVEPSFGVGKEYFDGLNLLLNEKQDEAVDLLLKTLDVNGDTFETHIVMGSLFRRRGEVDRSIRIHQDLLARSDLNKAQHSAVKLELARDYLKAGVLDRSERLLKEIAEENNLNQVKALEYLLTIYEQEREWLQCIEVAEKLIAKGKSLQVGLAHYHCELAEQGLKLGDYVQVRREVKKAQQADKCCVRATMILAELETETNNHGEAVKVLRKVLDQDPAFVPDTLPLLHDNYEKLGQMSELSKYLFECLEKTPAISIVIELSDLVTQLEGEQSGAFVLSEYLKKRPSVKGLDRLISLQMSRAEGDEKDNLGILQAFTQKLIKDKPIYRCTECGFDGKTLHWKCPTCKTWGAVRPIQGLEGE</sequence>
<keyword evidence="2" id="KW-0812">Transmembrane</keyword>
<organism evidence="4 5">
    <name type="scientific">Ketobacter alkanivorans</name>
    <dbReference type="NCBI Taxonomy" id="1917421"/>
    <lineage>
        <taxon>Bacteria</taxon>
        <taxon>Pseudomonadati</taxon>
        <taxon>Pseudomonadota</taxon>
        <taxon>Gammaproteobacteria</taxon>
        <taxon>Pseudomonadales</taxon>
        <taxon>Ketobacteraceae</taxon>
        <taxon>Ketobacter</taxon>
    </lineage>
</organism>
<feature type="binding site" evidence="2">
    <location>
        <position position="372"/>
    </location>
    <ligand>
        <name>Fe cation</name>
        <dbReference type="ChEBI" id="CHEBI:24875"/>
    </ligand>
</feature>
<feature type="binding site" evidence="2">
    <location>
        <position position="361"/>
    </location>
    <ligand>
        <name>Fe cation</name>
        <dbReference type="ChEBI" id="CHEBI:24875"/>
    </ligand>
</feature>
<keyword evidence="2" id="KW-0408">Iron</keyword>
<dbReference type="Proteomes" id="UP000235116">
    <property type="component" value="Chromosome"/>
</dbReference>